<keyword evidence="2" id="KW-1185">Reference proteome</keyword>
<protein>
    <recommendedName>
        <fullName evidence="3">NAD(P)-dependent oxidoreductase</fullName>
    </recommendedName>
</protein>
<dbReference type="SUPFAM" id="SSF51735">
    <property type="entry name" value="NAD(P)-binding Rossmann-fold domains"/>
    <property type="match status" value="1"/>
</dbReference>
<proteinExistence type="predicted"/>
<dbReference type="RefSeq" id="WP_100706886.1">
    <property type="nucleotide sequence ID" value="NZ_NPDL01000011.1"/>
</dbReference>
<dbReference type="InterPro" id="IPR036291">
    <property type="entry name" value="NAD(P)-bd_dom_sf"/>
</dbReference>
<gene>
    <name evidence="1" type="ORF">CH357_11495</name>
</gene>
<dbReference type="PANTHER" id="PTHR40129:SF2">
    <property type="entry name" value="KETOPANTOATE REDUCTASE N-TERMINAL DOMAIN-CONTAINING PROTEIN"/>
    <property type="match status" value="1"/>
</dbReference>
<dbReference type="EMBL" id="NPDN01000005">
    <property type="protein sequence ID" value="PJZ25528.1"/>
    <property type="molecule type" value="Genomic_DNA"/>
</dbReference>
<dbReference type="Gene3D" id="3.40.50.720">
    <property type="entry name" value="NAD(P)-binding Rossmann-like Domain"/>
    <property type="match status" value="1"/>
</dbReference>
<dbReference type="OrthoDB" id="9808276at2"/>
<dbReference type="PANTHER" id="PTHR40129">
    <property type="entry name" value="KETOPANTOATE REDUCTASE N-TERMINAL DOMAIN-CONTAINING PROTEIN"/>
    <property type="match status" value="1"/>
</dbReference>
<evidence type="ECO:0000313" key="2">
    <source>
        <dbReference type="Proteomes" id="UP000232196"/>
    </source>
</evidence>
<evidence type="ECO:0000313" key="1">
    <source>
        <dbReference type="EMBL" id="PJZ25528.1"/>
    </source>
</evidence>
<comment type="caution">
    <text evidence="1">The sequence shown here is derived from an EMBL/GenBank/DDBJ whole genome shotgun (WGS) entry which is preliminary data.</text>
</comment>
<accession>A0A2M9XCW6</accession>
<dbReference type="Proteomes" id="UP000232196">
    <property type="component" value="Unassembled WGS sequence"/>
</dbReference>
<dbReference type="AlphaFoldDB" id="A0A2M9XCW6"/>
<sequence length="254" mass="29030">MSKFAVFGLGYTGLSILNTLKKENTVLGISRETQAEDSILLDLSDRAALENFRKENLGAKFDASLITFPAQKLENREQVFDTIFSISKTVWMFGSTSIYQRITSDITEKTPLDPEHDRYETENQFLEKGGKILRLSGIYGPGRNPANWARKGSVKKTKRQLNLIHGDDISEAVRLLLSYPGNDLPSELILSDGQWHTWLEIFRFLEDHGKIQAIPEEKMDREDSFIDSSLIRKFLPGLQTKDFWGELEKLEELI</sequence>
<name>A0A2M9XCW6_9LEPT</name>
<reference evidence="1 2" key="1">
    <citation type="submission" date="2017-07" db="EMBL/GenBank/DDBJ databases">
        <title>Leptospira spp. isolated from tropical soils.</title>
        <authorList>
            <person name="Thibeaux R."/>
            <person name="Iraola G."/>
            <person name="Ferres I."/>
            <person name="Bierque E."/>
            <person name="Girault D."/>
            <person name="Soupe-Gilbert M.-E."/>
            <person name="Picardeau M."/>
            <person name="Goarant C."/>
        </authorList>
    </citation>
    <scope>NUCLEOTIDE SEQUENCE [LARGE SCALE GENOMIC DNA]</scope>
    <source>
        <strain evidence="1 2">MCA1-C-A1</strain>
    </source>
</reference>
<organism evidence="1 2">
    <name type="scientific">Leptospira hartskeerlii</name>
    <dbReference type="NCBI Taxonomy" id="2023177"/>
    <lineage>
        <taxon>Bacteria</taxon>
        <taxon>Pseudomonadati</taxon>
        <taxon>Spirochaetota</taxon>
        <taxon>Spirochaetia</taxon>
        <taxon>Leptospirales</taxon>
        <taxon>Leptospiraceae</taxon>
        <taxon>Leptospira</taxon>
    </lineage>
</organism>
<evidence type="ECO:0008006" key="3">
    <source>
        <dbReference type="Google" id="ProtNLM"/>
    </source>
</evidence>